<evidence type="ECO:0000256" key="3">
    <source>
        <dbReference type="RuleBase" id="RU000363"/>
    </source>
</evidence>
<name>A0A512NI49_9HYPH</name>
<feature type="domain" description="Ketoreductase" evidence="4">
    <location>
        <begin position="4"/>
        <end position="205"/>
    </location>
</feature>
<dbReference type="InterPro" id="IPR057326">
    <property type="entry name" value="KR_dom"/>
</dbReference>
<dbReference type="PRINTS" id="PR00080">
    <property type="entry name" value="SDRFAMILY"/>
</dbReference>
<evidence type="ECO:0000313" key="5">
    <source>
        <dbReference type="EMBL" id="GEP58634.1"/>
    </source>
</evidence>
<gene>
    <name evidence="5" type="ORF">RSO01_58000</name>
</gene>
<dbReference type="SUPFAM" id="SSF51735">
    <property type="entry name" value="NAD(P)-binding Rossmann-fold domains"/>
    <property type="match status" value="1"/>
</dbReference>
<dbReference type="Proteomes" id="UP000321058">
    <property type="component" value="Unassembled WGS sequence"/>
</dbReference>
<dbReference type="PANTHER" id="PTHR44196">
    <property type="entry name" value="DEHYDROGENASE/REDUCTASE SDR FAMILY MEMBER 7B"/>
    <property type="match status" value="1"/>
</dbReference>
<dbReference type="InterPro" id="IPR036291">
    <property type="entry name" value="NAD(P)-bd_dom_sf"/>
</dbReference>
<organism evidence="5 6">
    <name type="scientific">Reyranella soli</name>
    <dbReference type="NCBI Taxonomy" id="1230389"/>
    <lineage>
        <taxon>Bacteria</taxon>
        <taxon>Pseudomonadati</taxon>
        <taxon>Pseudomonadota</taxon>
        <taxon>Alphaproteobacteria</taxon>
        <taxon>Hyphomicrobiales</taxon>
        <taxon>Reyranellaceae</taxon>
        <taxon>Reyranella</taxon>
    </lineage>
</organism>
<dbReference type="RefSeq" id="WP_170303431.1">
    <property type="nucleotide sequence ID" value="NZ_BKAJ01000106.1"/>
</dbReference>
<dbReference type="Gene3D" id="3.40.50.720">
    <property type="entry name" value="NAD(P)-binding Rossmann-like Domain"/>
    <property type="match status" value="1"/>
</dbReference>
<comment type="caution">
    <text evidence="5">The sequence shown here is derived from an EMBL/GenBank/DDBJ whole genome shotgun (WGS) entry which is preliminary data.</text>
</comment>
<keyword evidence="6" id="KW-1185">Reference proteome</keyword>
<dbReference type="InterPro" id="IPR020904">
    <property type="entry name" value="Sc_DH/Rdtase_CS"/>
</dbReference>
<dbReference type="PRINTS" id="PR00081">
    <property type="entry name" value="GDHRDH"/>
</dbReference>
<protein>
    <submittedName>
        <fullName evidence="5">SDR family oxidoreductase</fullName>
    </submittedName>
</protein>
<keyword evidence="2" id="KW-0560">Oxidoreductase</keyword>
<evidence type="ECO:0000256" key="1">
    <source>
        <dbReference type="ARBA" id="ARBA00006484"/>
    </source>
</evidence>
<reference evidence="5 6" key="1">
    <citation type="submission" date="2019-07" db="EMBL/GenBank/DDBJ databases">
        <title>Whole genome shotgun sequence of Reyranella soli NBRC 108950.</title>
        <authorList>
            <person name="Hosoyama A."/>
            <person name="Uohara A."/>
            <person name="Ohji S."/>
            <person name="Ichikawa N."/>
        </authorList>
    </citation>
    <scope>NUCLEOTIDE SEQUENCE [LARGE SCALE GENOMIC DNA]</scope>
    <source>
        <strain evidence="5 6">NBRC 108950</strain>
    </source>
</reference>
<dbReference type="AlphaFoldDB" id="A0A512NI49"/>
<dbReference type="GO" id="GO:0016020">
    <property type="term" value="C:membrane"/>
    <property type="evidence" value="ECO:0007669"/>
    <property type="project" value="TreeGrafter"/>
</dbReference>
<dbReference type="Pfam" id="PF00106">
    <property type="entry name" value="adh_short"/>
    <property type="match status" value="1"/>
</dbReference>
<evidence type="ECO:0000259" key="4">
    <source>
        <dbReference type="SMART" id="SM00822"/>
    </source>
</evidence>
<comment type="similarity">
    <text evidence="1 3">Belongs to the short-chain dehydrogenases/reductases (SDR) family.</text>
</comment>
<dbReference type="SMART" id="SM00822">
    <property type="entry name" value="PKS_KR"/>
    <property type="match status" value="1"/>
</dbReference>
<proteinExistence type="inferred from homology"/>
<dbReference type="PANTHER" id="PTHR44196:SF1">
    <property type="entry name" value="DEHYDROGENASE_REDUCTASE SDR FAMILY MEMBER 7B"/>
    <property type="match status" value="1"/>
</dbReference>
<sequence length="264" mass="27858">MDFNSIVITGASSGIGATLARRLSGPGRALGLIGRNQQRLETVAAECAAAGAHCRSASIDIRDTARLQDFLDDFDRDHPIDLLVANAGILDGRHADQVTETGETARRVLEINLLAAVDTVHAVLPAMRRRGSGGIIIVSSLAGFVPLADAPAYSASKAALVSYALALRDALAGDGVQVMAACPGFVATPMADIHLGPRPGEISADDAATHILEGFRRNKALIGFPLVPFWLSRLSLLVPEFVRRRGARGTRFHVASPPTDTARK</sequence>
<dbReference type="InterPro" id="IPR002347">
    <property type="entry name" value="SDR_fam"/>
</dbReference>
<dbReference type="PROSITE" id="PS00061">
    <property type="entry name" value="ADH_SHORT"/>
    <property type="match status" value="1"/>
</dbReference>
<dbReference type="EMBL" id="BKAJ01000106">
    <property type="protein sequence ID" value="GEP58634.1"/>
    <property type="molecule type" value="Genomic_DNA"/>
</dbReference>
<accession>A0A512NI49</accession>
<dbReference type="GO" id="GO:0016491">
    <property type="term" value="F:oxidoreductase activity"/>
    <property type="evidence" value="ECO:0007669"/>
    <property type="project" value="UniProtKB-KW"/>
</dbReference>
<evidence type="ECO:0000256" key="2">
    <source>
        <dbReference type="ARBA" id="ARBA00023002"/>
    </source>
</evidence>
<evidence type="ECO:0000313" key="6">
    <source>
        <dbReference type="Proteomes" id="UP000321058"/>
    </source>
</evidence>